<dbReference type="EMBL" id="JABXJJ020000043">
    <property type="protein sequence ID" value="MDI5973237.1"/>
    <property type="molecule type" value="Genomic_DNA"/>
</dbReference>
<evidence type="ECO:0000313" key="4">
    <source>
        <dbReference type="EMBL" id="MDI5973237.1"/>
    </source>
</evidence>
<dbReference type="InterPro" id="IPR009057">
    <property type="entry name" value="Homeodomain-like_sf"/>
</dbReference>
<dbReference type="PANTHER" id="PTHR30328:SF54">
    <property type="entry name" value="HTH-TYPE TRANSCRIPTIONAL REPRESSOR SCO4008"/>
    <property type="match status" value="1"/>
</dbReference>
<evidence type="ECO:0000256" key="2">
    <source>
        <dbReference type="PROSITE-ProRule" id="PRU00335"/>
    </source>
</evidence>
<dbReference type="InterPro" id="IPR036271">
    <property type="entry name" value="Tet_transcr_reg_TetR-rel_C_sf"/>
</dbReference>
<dbReference type="InterPro" id="IPR001647">
    <property type="entry name" value="HTH_TetR"/>
</dbReference>
<dbReference type="PRINTS" id="PR00455">
    <property type="entry name" value="HTHTETR"/>
</dbReference>
<dbReference type="Pfam" id="PF17926">
    <property type="entry name" value="TetR_C_21"/>
    <property type="match status" value="1"/>
</dbReference>
<dbReference type="InterPro" id="IPR050109">
    <property type="entry name" value="HTH-type_TetR-like_transc_reg"/>
</dbReference>
<accession>A0AA90HE60</accession>
<dbReference type="SUPFAM" id="SSF46689">
    <property type="entry name" value="Homeodomain-like"/>
    <property type="match status" value="1"/>
</dbReference>
<dbReference type="GO" id="GO:0006355">
    <property type="term" value="P:regulation of DNA-templated transcription"/>
    <property type="evidence" value="ECO:0007669"/>
    <property type="project" value="UniProtKB-ARBA"/>
</dbReference>
<dbReference type="PROSITE" id="PS50977">
    <property type="entry name" value="HTH_TETR_2"/>
    <property type="match status" value="1"/>
</dbReference>
<dbReference type="GO" id="GO:0003677">
    <property type="term" value="F:DNA binding"/>
    <property type="evidence" value="ECO:0007669"/>
    <property type="project" value="UniProtKB-UniRule"/>
</dbReference>
<dbReference type="Pfam" id="PF00440">
    <property type="entry name" value="TetR_N"/>
    <property type="match status" value="1"/>
</dbReference>
<dbReference type="Gene3D" id="1.10.357.10">
    <property type="entry name" value="Tetracycline Repressor, domain 2"/>
    <property type="match status" value="1"/>
</dbReference>
<name>A0AA90HE60_9ACTN</name>
<protein>
    <submittedName>
        <fullName evidence="4">TetR family transcriptional regulator</fullName>
    </submittedName>
</protein>
<dbReference type="RefSeq" id="WP_271317176.1">
    <property type="nucleotide sequence ID" value="NZ_JABXJJ020000043.1"/>
</dbReference>
<feature type="domain" description="HTH tetR-type" evidence="3">
    <location>
        <begin position="6"/>
        <end position="66"/>
    </location>
</feature>
<dbReference type="AlphaFoldDB" id="A0AA90HE60"/>
<organism evidence="4">
    <name type="scientific">Streptantibioticus silvisoli</name>
    <dbReference type="NCBI Taxonomy" id="2705255"/>
    <lineage>
        <taxon>Bacteria</taxon>
        <taxon>Bacillati</taxon>
        <taxon>Actinomycetota</taxon>
        <taxon>Actinomycetes</taxon>
        <taxon>Kitasatosporales</taxon>
        <taxon>Streptomycetaceae</taxon>
        <taxon>Streptantibioticus</taxon>
    </lineage>
</organism>
<keyword evidence="1 2" id="KW-0238">DNA-binding</keyword>
<feature type="DNA-binding region" description="H-T-H motif" evidence="2">
    <location>
        <begin position="29"/>
        <end position="48"/>
    </location>
</feature>
<dbReference type="PANTHER" id="PTHR30328">
    <property type="entry name" value="TRANSCRIPTIONAL REPRESSOR"/>
    <property type="match status" value="1"/>
</dbReference>
<gene>
    <name evidence="4" type="ORF">POF50_028480</name>
</gene>
<comment type="caution">
    <text evidence="4">The sequence shown here is derived from an EMBL/GenBank/DDBJ whole genome shotgun (WGS) entry which is preliminary data.</text>
</comment>
<reference evidence="4" key="1">
    <citation type="submission" date="2023-05" db="EMBL/GenBank/DDBJ databases">
        <title>Streptantibioticus silvisoli sp. nov., acidotolerant actinomycetes 1 from pine litter.</title>
        <authorList>
            <person name="Swiecimska M."/>
            <person name="Golinska P."/>
            <person name="Sangal V."/>
            <person name="Wachnowicz B."/>
            <person name="Goodfellow M."/>
        </authorList>
    </citation>
    <scope>NUCLEOTIDE SEQUENCE</scope>
    <source>
        <strain evidence="4">SL13</strain>
    </source>
</reference>
<evidence type="ECO:0000256" key="1">
    <source>
        <dbReference type="ARBA" id="ARBA00023125"/>
    </source>
</evidence>
<dbReference type="InterPro" id="IPR041467">
    <property type="entry name" value="Sco4008_C"/>
</dbReference>
<proteinExistence type="predicted"/>
<evidence type="ECO:0000259" key="3">
    <source>
        <dbReference type="PROSITE" id="PS50977"/>
    </source>
</evidence>
<dbReference type="SUPFAM" id="SSF48498">
    <property type="entry name" value="Tetracyclin repressor-like, C-terminal domain"/>
    <property type="match status" value="1"/>
</dbReference>
<sequence length="191" mass="21136">MVRDSGQTKARLLEAATAELAEHGIAGARVDRIAKAASVNKQLIYAYFGNKDALFDTVFSSYVGHVMDDVDFDATDLPAYAGRLFDRFEDDPAALRLSTWYRLERPQGMNLEAVVTLNEVRLDRLRQAQRAGLLTTHFDPVQLLTLIQAVATSWATTNPEFSATTSTSRAYRRRTVIAAVERLLADGPGQT</sequence>